<evidence type="ECO:0000313" key="1">
    <source>
        <dbReference type="EMBL" id="CDW31205.1"/>
    </source>
</evidence>
<organism evidence="1">
    <name type="scientific">Lepeophtheirus salmonis</name>
    <name type="common">Salmon louse</name>
    <name type="synonym">Caligus salmonis</name>
    <dbReference type="NCBI Taxonomy" id="72036"/>
    <lineage>
        <taxon>Eukaryota</taxon>
        <taxon>Metazoa</taxon>
        <taxon>Ecdysozoa</taxon>
        <taxon>Arthropoda</taxon>
        <taxon>Crustacea</taxon>
        <taxon>Multicrustacea</taxon>
        <taxon>Hexanauplia</taxon>
        <taxon>Copepoda</taxon>
        <taxon>Siphonostomatoida</taxon>
        <taxon>Caligidae</taxon>
        <taxon>Lepeophtheirus</taxon>
    </lineage>
</organism>
<protein>
    <submittedName>
        <fullName evidence="1">Uncharacterized protein</fullName>
    </submittedName>
</protein>
<dbReference type="EMBL" id="HACA01013844">
    <property type="protein sequence ID" value="CDW31205.1"/>
    <property type="molecule type" value="Transcribed_RNA"/>
</dbReference>
<accession>A0A0K2TZB0</accession>
<dbReference type="AlphaFoldDB" id="A0A0K2TZB0"/>
<reference evidence="1" key="1">
    <citation type="submission" date="2014-05" db="EMBL/GenBank/DDBJ databases">
        <authorList>
            <person name="Chronopoulou M."/>
        </authorList>
    </citation>
    <scope>NUCLEOTIDE SEQUENCE</scope>
    <source>
        <tissue evidence="1">Whole organism</tissue>
    </source>
</reference>
<proteinExistence type="predicted"/>
<name>A0A0K2TZB0_LEPSM</name>
<sequence>MSTINKYLYDALTVLSLTLVTVDGIRFKFLRCLIKYIHVLKQCD</sequence>